<dbReference type="GO" id="GO:0004742">
    <property type="term" value="F:dihydrolipoyllysine-residue acetyltransferase activity"/>
    <property type="evidence" value="ECO:0007669"/>
    <property type="project" value="UniProtKB-EC"/>
</dbReference>
<dbReference type="InterPro" id="IPR045257">
    <property type="entry name" value="E2/Pdx1"/>
</dbReference>
<dbReference type="Gene3D" id="2.40.50.100">
    <property type="match status" value="1"/>
</dbReference>
<dbReference type="Pfam" id="PF02817">
    <property type="entry name" value="E3_binding"/>
    <property type="match status" value="1"/>
</dbReference>
<evidence type="ECO:0000256" key="2">
    <source>
        <dbReference type="ARBA" id="ARBA00011484"/>
    </source>
</evidence>
<comment type="subunit">
    <text evidence="2">Forms a 24-polypeptide structural core with octahedral symmetry.</text>
</comment>
<dbReference type="PANTHER" id="PTHR23151:SF90">
    <property type="entry name" value="DIHYDROLIPOYLLYSINE-RESIDUE ACETYLTRANSFERASE COMPONENT OF PYRUVATE DEHYDROGENASE COMPLEX, MITOCHONDRIAL-RELATED"/>
    <property type="match status" value="1"/>
</dbReference>
<evidence type="ECO:0000256" key="3">
    <source>
        <dbReference type="ARBA" id="ARBA00022679"/>
    </source>
</evidence>
<sequence>MPTPIKMPALSPTMEEGTLAKWLVKPGDTVSAGDIMAEIETDKATMEFEAVDEGTIASIMVDEGTEGVKVGTVIAMLAEEGEDLDEAAKAAPSGGEAQAEEAREEKVEQEEKRTEAPAPTPAAAKSDDGSRIKASPLARRIAEQKGLDLSTITGSGPNGRIVKADVEDAKPGAAPAKEAAAAPAPAPAKPATMGGDLDAPYEAQKLNNVRKVIARRLTEAKQTIPHIYLTVDVRLDALLKLRSELNKSLEADGIKLSVNDLLIKAQARALQRVPLCNVSFQGDELYQYTREDISVAVAAPSGLITPIIRDAGRKGLAQISAEMKELAGKARDGKLQPHEFQGGTASLSNLGMFGTKQFDAVINPPQAMILAVGAGEQRPHVVDGALAVATVMSATGSFDHRAIDGADGAQFMQAFQQLVENPMGLVV</sequence>
<dbReference type="PROSITE" id="PS00189">
    <property type="entry name" value="LIPOYL"/>
    <property type="match status" value="1"/>
</dbReference>
<dbReference type="Pfam" id="PF00198">
    <property type="entry name" value="2-oxoacid_dh"/>
    <property type="match status" value="1"/>
</dbReference>
<dbReference type="NCBIfam" id="TIGR01349">
    <property type="entry name" value="PDHac_trf_mito"/>
    <property type="match status" value="1"/>
</dbReference>
<dbReference type="InterPro" id="IPR004167">
    <property type="entry name" value="PSBD"/>
</dbReference>
<dbReference type="InterPro" id="IPR006257">
    <property type="entry name" value="LAT1"/>
</dbReference>
<evidence type="ECO:0000256" key="8">
    <source>
        <dbReference type="RuleBase" id="RU361137"/>
    </source>
</evidence>
<dbReference type="InterPro" id="IPR036625">
    <property type="entry name" value="E3-bd_dom_sf"/>
</dbReference>
<dbReference type="PROSITE" id="PS50968">
    <property type="entry name" value="BIOTINYL_LIPOYL"/>
    <property type="match status" value="1"/>
</dbReference>
<keyword evidence="4 8" id="KW-0450">Lipoyl</keyword>
<keyword evidence="3 8" id="KW-0808">Transferase</keyword>
<evidence type="ECO:0000256" key="9">
    <source>
        <dbReference type="SAM" id="MobiDB-lite"/>
    </source>
</evidence>
<dbReference type="InterPro" id="IPR023213">
    <property type="entry name" value="CAT-like_dom_sf"/>
</dbReference>
<organism evidence="12 13">
    <name type="scientific">Qipengyuania polymorpha</name>
    <dbReference type="NCBI Taxonomy" id="2867234"/>
    <lineage>
        <taxon>Bacteria</taxon>
        <taxon>Pseudomonadati</taxon>
        <taxon>Pseudomonadota</taxon>
        <taxon>Alphaproteobacteria</taxon>
        <taxon>Sphingomonadales</taxon>
        <taxon>Erythrobacteraceae</taxon>
        <taxon>Qipengyuania</taxon>
    </lineage>
</organism>
<protein>
    <recommendedName>
        <fullName evidence="8">Acetyltransferase component of pyruvate dehydrogenase complex</fullName>
        <ecNumber evidence="8">2.3.1.12</ecNumber>
    </recommendedName>
</protein>
<evidence type="ECO:0000256" key="4">
    <source>
        <dbReference type="ARBA" id="ARBA00022823"/>
    </source>
</evidence>
<dbReference type="Gene3D" id="3.30.559.10">
    <property type="entry name" value="Chloramphenicol acetyltransferase-like domain"/>
    <property type="match status" value="1"/>
</dbReference>
<evidence type="ECO:0000313" key="12">
    <source>
        <dbReference type="EMBL" id="MBX7457366.1"/>
    </source>
</evidence>
<comment type="caution">
    <text evidence="12">The sequence shown here is derived from an EMBL/GenBank/DDBJ whole genome shotgun (WGS) entry which is preliminary data.</text>
</comment>
<dbReference type="InterPro" id="IPR011053">
    <property type="entry name" value="Single_hybrid_motif"/>
</dbReference>
<comment type="function">
    <text evidence="6">The pyruvate dehydrogenase complex catalyzes the overall conversion of pyruvate to acetyl-CoA and CO(2). It contains multiple copies of three enzymatic components: pyruvate dehydrogenase (E1), dihydrolipoamide acetyltransferase (E2) and lipoamide dehydrogenase (E3).</text>
</comment>
<keyword evidence="5 8" id="KW-0012">Acyltransferase</keyword>
<dbReference type="InterPro" id="IPR000089">
    <property type="entry name" value="Biotin_lipoyl"/>
</dbReference>
<evidence type="ECO:0000256" key="5">
    <source>
        <dbReference type="ARBA" id="ARBA00023315"/>
    </source>
</evidence>
<evidence type="ECO:0000259" key="10">
    <source>
        <dbReference type="PROSITE" id="PS50968"/>
    </source>
</evidence>
<evidence type="ECO:0000256" key="6">
    <source>
        <dbReference type="ARBA" id="ARBA00025211"/>
    </source>
</evidence>
<dbReference type="EMBL" id="JAIGNK010000001">
    <property type="protein sequence ID" value="MBX7457366.1"/>
    <property type="molecule type" value="Genomic_DNA"/>
</dbReference>
<dbReference type="EC" id="2.3.1.12" evidence="8"/>
<name>A0ABS7IV93_9SPHN</name>
<dbReference type="PANTHER" id="PTHR23151">
    <property type="entry name" value="DIHYDROLIPOAMIDE ACETYL/SUCCINYL-TRANSFERASE-RELATED"/>
    <property type="match status" value="1"/>
</dbReference>
<feature type="domain" description="Peripheral subunit-binding (PSBD)" evidence="11">
    <location>
        <begin position="133"/>
        <end position="170"/>
    </location>
</feature>
<comment type="catalytic activity">
    <reaction evidence="7 8">
        <text>N(6)-[(R)-dihydrolipoyl]-L-lysyl-[protein] + acetyl-CoA = N(6)-[(R)-S(8)-acetyldihydrolipoyl]-L-lysyl-[protein] + CoA</text>
        <dbReference type="Rhea" id="RHEA:17017"/>
        <dbReference type="Rhea" id="RHEA-COMP:10475"/>
        <dbReference type="Rhea" id="RHEA-COMP:10478"/>
        <dbReference type="ChEBI" id="CHEBI:57287"/>
        <dbReference type="ChEBI" id="CHEBI:57288"/>
        <dbReference type="ChEBI" id="CHEBI:83100"/>
        <dbReference type="ChEBI" id="CHEBI:83111"/>
        <dbReference type="EC" id="2.3.1.12"/>
    </reaction>
</comment>
<evidence type="ECO:0000256" key="7">
    <source>
        <dbReference type="ARBA" id="ARBA00048370"/>
    </source>
</evidence>
<proteinExistence type="inferred from homology"/>
<keyword evidence="12" id="KW-0670">Pyruvate</keyword>
<keyword evidence="13" id="KW-1185">Reference proteome</keyword>
<dbReference type="RefSeq" id="WP_221572679.1">
    <property type="nucleotide sequence ID" value="NZ_JAIGNK010000001.1"/>
</dbReference>
<comment type="cofactor">
    <cofactor evidence="8">
        <name>(R)-lipoate</name>
        <dbReference type="ChEBI" id="CHEBI:83088"/>
    </cofactor>
    <text evidence="8">Binds 1 lipoyl cofactor covalently.</text>
</comment>
<dbReference type="SUPFAM" id="SSF51230">
    <property type="entry name" value="Single hybrid motif"/>
    <property type="match status" value="1"/>
</dbReference>
<feature type="compositionally biased region" description="Basic and acidic residues" evidence="9">
    <location>
        <begin position="100"/>
        <end position="115"/>
    </location>
</feature>
<feature type="region of interest" description="Disordered" evidence="9">
    <location>
        <begin position="84"/>
        <end position="133"/>
    </location>
</feature>
<feature type="region of interest" description="Disordered" evidence="9">
    <location>
        <begin position="170"/>
        <end position="191"/>
    </location>
</feature>
<dbReference type="SUPFAM" id="SSF52777">
    <property type="entry name" value="CoA-dependent acyltransferases"/>
    <property type="match status" value="1"/>
</dbReference>
<dbReference type="SUPFAM" id="SSF47005">
    <property type="entry name" value="Peripheral subunit-binding domain of 2-oxo acid dehydrogenase complex"/>
    <property type="match status" value="1"/>
</dbReference>
<dbReference type="CDD" id="cd06849">
    <property type="entry name" value="lipoyl_domain"/>
    <property type="match status" value="1"/>
</dbReference>
<evidence type="ECO:0000313" key="13">
    <source>
        <dbReference type="Proteomes" id="UP000783253"/>
    </source>
</evidence>
<comment type="similarity">
    <text evidence="1 8">Belongs to the 2-oxoacid dehydrogenase family.</text>
</comment>
<gene>
    <name evidence="12" type="ORF">K3152_03820</name>
</gene>
<dbReference type="InterPro" id="IPR003016">
    <property type="entry name" value="2-oxoA_DH_lipoyl-BS"/>
</dbReference>
<accession>A0ABS7IV93</accession>
<feature type="domain" description="Lipoyl-binding" evidence="10">
    <location>
        <begin position="2"/>
        <end position="78"/>
    </location>
</feature>
<dbReference type="Proteomes" id="UP000783253">
    <property type="component" value="Unassembled WGS sequence"/>
</dbReference>
<evidence type="ECO:0000256" key="1">
    <source>
        <dbReference type="ARBA" id="ARBA00007317"/>
    </source>
</evidence>
<dbReference type="Gene3D" id="4.10.320.10">
    <property type="entry name" value="E3-binding domain"/>
    <property type="match status" value="1"/>
</dbReference>
<evidence type="ECO:0000259" key="11">
    <source>
        <dbReference type="PROSITE" id="PS51826"/>
    </source>
</evidence>
<dbReference type="Pfam" id="PF00364">
    <property type="entry name" value="Biotin_lipoyl"/>
    <property type="match status" value="1"/>
</dbReference>
<dbReference type="PROSITE" id="PS51826">
    <property type="entry name" value="PSBD"/>
    <property type="match status" value="1"/>
</dbReference>
<feature type="compositionally biased region" description="Low complexity" evidence="9">
    <location>
        <begin position="171"/>
        <end position="183"/>
    </location>
</feature>
<reference evidence="12 13" key="1">
    <citation type="submission" date="2021-08" db="EMBL/GenBank/DDBJ databases">
        <title>Comparative Genomics Analysis of the Genus Qipengyuania Reveals Extensive Genetic Diversity and Metabolic Versatility, Including the Description of Fifteen Novel Species.</title>
        <authorList>
            <person name="Liu Y."/>
        </authorList>
    </citation>
    <scope>NUCLEOTIDE SEQUENCE [LARGE SCALE GENOMIC DNA]</scope>
    <source>
        <strain evidence="12 13">1NDH17</strain>
    </source>
</reference>
<dbReference type="InterPro" id="IPR001078">
    <property type="entry name" value="2-oxoacid_DH_actylTfrase"/>
</dbReference>